<dbReference type="Pfam" id="PF25986">
    <property type="entry name" value="Kazrin"/>
    <property type="match status" value="1"/>
</dbReference>
<feature type="non-terminal residue" evidence="2">
    <location>
        <position position="1"/>
    </location>
</feature>
<dbReference type="AlphaFoldDB" id="A0ABD0QHZ3"/>
<sequence length="55" mass="6269">EVVRLQEEVEMLNRELEETGGGCSVELLSVSQLRVQLTQKEQDLDRAKEALQGRK</sequence>
<proteinExistence type="predicted"/>
<comment type="caution">
    <text evidence="2">The sequence shown here is derived from an EMBL/GenBank/DDBJ whole genome shotgun (WGS) entry which is preliminary data.</text>
</comment>
<dbReference type="EMBL" id="JAMKFB020000008">
    <property type="protein sequence ID" value="KAL0185854.1"/>
    <property type="molecule type" value="Genomic_DNA"/>
</dbReference>
<protein>
    <recommendedName>
        <fullName evidence="1">Kazrin N-terminal domain-containing protein</fullName>
    </recommendedName>
</protein>
<name>A0ABD0QHZ3_CIRMR</name>
<reference evidence="2 3" key="1">
    <citation type="submission" date="2024-05" db="EMBL/GenBank/DDBJ databases">
        <title>Genome sequencing and assembly of Indian major carp, Cirrhinus mrigala (Hamilton, 1822).</title>
        <authorList>
            <person name="Mohindra V."/>
            <person name="Chowdhury L.M."/>
            <person name="Lal K."/>
            <person name="Jena J.K."/>
        </authorList>
    </citation>
    <scope>NUCLEOTIDE SEQUENCE [LARGE SCALE GENOMIC DNA]</scope>
    <source>
        <strain evidence="2">CM1030</strain>
        <tissue evidence="2">Blood</tissue>
    </source>
</reference>
<evidence type="ECO:0000259" key="1">
    <source>
        <dbReference type="Pfam" id="PF25986"/>
    </source>
</evidence>
<dbReference type="Proteomes" id="UP001529510">
    <property type="component" value="Unassembled WGS sequence"/>
</dbReference>
<evidence type="ECO:0000313" key="2">
    <source>
        <dbReference type="EMBL" id="KAL0185854.1"/>
    </source>
</evidence>
<accession>A0ABD0QHZ3</accession>
<organism evidence="2 3">
    <name type="scientific">Cirrhinus mrigala</name>
    <name type="common">Mrigala</name>
    <dbReference type="NCBI Taxonomy" id="683832"/>
    <lineage>
        <taxon>Eukaryota</taxon>
        <taxon>Metazoa</taxon>
        <taxon>Chordata</taxon>
        <taxon>Craniata</taxon>
        <taxon>Vertebrata</taxon>
        <taxon>Euteleostomi</taxon>
        <taxon>Actinopterygii</taxon>
        <taxon>Neopterygii</taxon>
        <taxon>Teleostei</taxon>
        <taxon>Ostariophysi</taxon>
        <taxon>Cypriniformes</taxon>
        <taxon>Cyprinidae</taxon>
        <taxon>Labeoninae</taxon>
        <taxon>Labeonini</taxon>
        <taxon>Cirrhinus</taxon>
    </lineage>
</organism>
<feature type="domain" description="Kazrin N-terminal" evidence="1">
    <location>
        <begin position="1"/>
        <end position="53"/>
    </location>
</feature>
<gene>
    <name evidence="2" type="ORF">M9458_017524</name>
</gene>
<evidence type="ECO:0000313" key="3">
    <source>
        <dbReference type="Proteomes" id="UP001529510"/>
    </source>
</evidence>
<keyword evidence="3" id="KW-1185">Reference proteome</keyword>
<dbReference type="InterPro" id="IPR059089">
    <property type="entry name" value="Kazrin_N"/>
</dbReference>